<dbReference type="CDD" id="cd06587">
    <property type="entry name" value="VOC"/>
    <property type="match status" value="1"/>
</dbReference>
<protein>
    <recommendedName>
        <fullName evidence="3">VOC domain-containing protein</fullName>
    </recommendedName>
</protein>
<organism evidence="1 2">
    <name type="scientific">Salinibacillus kushneri</name>
    <dbReference type="NCBI Taxonomy" id="237682"/>
    <lineage>
        <taxon>Bacteria</taxon>
        <taxon>Bacillati</taxon>
        <taxon>Bacillota</taxon>
        <taxon>Bacilli</taxon>
        <taxon>Bacillales</taxon>
        <taxon>Bacillaceae</taxon>
        <taxon>Salinibacillus</taxon>
    </lineage>
</organism>
<reference evidence="2" key="1">
    <citation type="submission" date="2016-10" db="EMBL/GenBank/DDBJ databases">
        <authorList>
            <person name="Varghese N."/>
            <person name="Submissions S."/>
        </authorList>
    </citation>
    <scope>NUCLEOTIDE SEQUENCE [LARGE SCALE GENOMIC DNA]</scope>
    <source>
        <strain evidence="2">CGMCC 1.3566</strain>
    </source>
</reference>
<dbReference type="AlphaFoldDB" id="A0A1I0ILY9"/>
<dbReference type="EMBL" id="FOHJ01000013">
    <property type="protein sequence ID" value="SET98033.1"/>
    <property type="molecule type" value="Genomic_DNA"/>
</dbReference>
<gene>
    <name evidence="1" type="ORF">SAMN05421676_11311</name>
</gene>
<evidence type="ECO:0000313" key="1">
    <source>
        <dbReference type="EMBL" id="SET98033.1"/>
    </source>
</evidence>
<keyword evidence="2" id="KW-1185">Reference proteome</keyword>
<dbReference type="SUPFAM" id="SSF54593">
    <property type="entry name" value="Glyoxalase/Bleomycin resistance protein/Dihydroxybiphenyl dioxygenase"/>
    <property type="match status" value="1"/>
</dbReference>
<evidence type="ECO:0000313" key="2">
    <source>
        <dbReference type="Proteomes" id="UP000199095"/>
    </source>
</evidence>
<evidence type="ECO:0008006" key="3">
    <source>
        <dbReference type="Google" id="ProtNLM"/>
    </source>
</evidence>
<dbReference type="Proteomes" id="UP000199095">
    <property type="component" value="Unassembled WGS sequence"/>
</dbReference>
<dbReference type="STRING" id="237682.SAMN05421676_11311"/>
<dbReference type="Gene3D" id="3.10.180.10">
    <property type="entry name" value="2,3-Dihydroxybiphenyl 1,2-Dioxygenase, domain 1"/>
    <property type="match status" value="1"/>
</dbReference>
<name>A0A1I0ILY9_9BACI</name>
<accession>A0A1I0ILY9</accession>
<sequence length="142" mass="16517">MDEVKGGGKLLFEITIQFRVDDFPEGRSWYERLFQRKPDFEPHAGIAEWEMIPGSWLQLAQGTPIKGSGPLRLGVPDIEREKDRLIRELEVENFTVNTRDEVPVYWATFADPWGNDLGLFEYKNKGDERERVSVILGKEYIE</sequence>
<dbReference type="RefSeq" id="WP_425441499.1">
    <property type="nucleotide sequence ID" value="NZ_FOHJ01000013.1"/>
</dbReference>
<proteinExistence type="predicted"/>
<dbReference type="InterPro" id="IPR029068">
    <property type="entry name" value="Glyas_Bleomycin-R_OHBP_Dase"/>
</dbReference>